<protein>
    <recommendedName>
        <fullName evidence="2">Methyltransferase type 11 domain-containing protein</fullName>
    </recommendedName>
</protein>
<dbReference type="GeneID" id="98180350"/>
<dbReference type="PANTHER" id="PTHR43591">
    <property type="entry name" value="METHYLTRANSFERASE"/>
    <property type="match status" value="1"/>
</dbReference>
<dbReference type="Proteomes" id="UP001628179">
    <property type="component" value="Unassembled WGS sequence"/>
</dbReference>
<dbReference type="PANTHER" id="PTHR43591:SF24">
    <property type="entry name" value="2-METHOXY-6-POLYPRENYL-1,4-BENZOQUINOL METHYLASE, MITOCHONDRIAL"/>
    <property type="match status" value="1"/>
</dbReference>
<dbReference type="SUPFAM" id="SSF53335">
    <property type="entry name" value="S-adenosyl-L-methionine-dependent methyltransferases"/>
    <property type="match status" value="1"/>
</dbReference>
<sequence length="302" mass="33622">MALSRSAAAAELQKVYANAGKGVTASEFEETVLDNGRRVSTPLVMRLLSQMGLGNDTDKPFRLFENACGAGVVAPALQKLIKPDVLKQSSILCGDFSEPLVTLAKSRMENEGWLNTEVRRIDAQKTGLASGSFSHVATNIAFHVMPDSEAAVDEAIRVLAPGGVFGCTTWHKEASWVTHLKKAFASFPFEASFDFGLQTTEWGEWSDINWIRKMLVSKGLEDVKVEVFAFISHVDNLDYFLERFSMPIDSVLKSQWTEEQKKAHPREEVMRLVREFLEKKFGPDEGWESSWVSIIATGRVPC</sequence>
<proteinExistence type="inferred from homology"/>
<dbReference type="Pfam" id="PF08241">
    <property type="entry name" value="Methyltransf_11"/>
    <property type="match status" value="1"/>
</dbReference>
<gene>
    <name evidence="3" type="ORF">MFIFM68171_09608</name>
</gene>
<evidence type="ECO:0000259" key="2">
    <source>
        <dbReference type="Pfam" id="PF08241"/>
    </source>
</evidence>
<organism evidence="3 4">
    <name type="scientific">Madurella fahalii</name>
    <dbReference type="NCBI Taxonomy" id="1157608"/>
    <lineage>
        <taxon>Eukaryota</taxon>
        <taxon>Fungi</taxon>
        <taxon>Dikarya</taxon>
        <taxon>Ascomycota</taxon>
        <taxon>Pezizomycotina</taxon>
        <taxon>Sordariomycetes</taxon>
        <taxon>Sordariomycetidae</taxon>
        <taxon>Sordariales</taxon>
        <taxon>Sordariales incertae sedis</taxon>
        <taxon>Madurella</taxon>
    </lineage>
</organism>
<evidence type="ECO:0000313" key="4">
    <source>
        <dbReference type="Proteomes" id="UP001628179"/>
    </source>
</evidence>
<reference evidence="3 4" key="1">
    <citation type="submission" date="2024-09" db="EMBL/GenBank/DDBJ databases">
        <title>Itraconazole resistance in Madurella fahalii resulting from another homologue of gene encoding cytochrome P450 14-alpha sterol demethylase (CYP51).</title>
        <authorList>
            <person name="Yoshioka I."/>
            <person name="Fahal A.H."/>
            <person name="Kaneko S."/>
            <person name="Yaguchi T."/>
        </authorList>
    </citation>
    <scope>NUCLEOTIDE SEQUENCE [LARGE SCALE GENOMIC DNA]</scope>
    <source>
        <strain evidence="3 4">IFM 68171</strain>
    </source>
</reference>
<evidence type="ECO:0000313" key="3">
    <source>
        <dbReference type="EMBL" id="GAB1319398.1"/>
    </source>
</evidence>
<feature type="domain" description="Methyltransferase type 11" evidence="2">
    <location>
        <begin position="67"/>
        <end position="165"/>
    </location>
</feature>
<dbReference type="InterPro" id="IPR013216">
    <property type="entry name" value="Methyltransf_11"/>
</dbReference>
<dbReference type="CDD" id="cd02440">
    <property type="entry name" value="AdoMet_MTases"/>
    <property type="match status" value="1"/>
</dbReference>
<comment type="caution">
    <text evidence="3">The sequence shown here is derived from an EMBL/GenBank/DDBJ whole genome shotgun (WGS) entry which is preliminary data.</text>
</comment>
<accession>A0ABQ0GNT7</accession>
<dbReference type="InterPro" id="IPR029063">
    <property type="entry name" value="SAM-dependent_MTases_sf"/>
</dbReference>
<comment type="similarity">
    <text evidence="1">Belongs to the methyltransferase superfamily. LaeA methyltransferase family.</text>
</comment>
<name>A0ABQ0GNT7_9PEZI</name>
<dbReference type="EMBL" id="BAAFSV010000005">
    <property type="protein sequence ID" value="GAB1319398.1"/>
    <property type="molecule type" value="Genomic_DNA"/>
</dbReference>
<dbReference type="RefSeq" id="XP_070921128.1">
    <property type="nucleotide sequence ID" value="XM_071065027.1"/>
</dbReference>
<dbReference type="Gene3D" id="3.40.50.150">
    <property type="entry name" value="Vaccinia Virus protein VP39"/>
    <property type="match status" value="1"/>
</dbReference>
<keyword evidence="4" id="KW-1185">Reference proteome</keyword>
<evidence type="ECO:0000256" key="1">
    <source>
        <dbReference type="ARBA" id="ARBA00038158"/>
    </source>
</evidence>